<evidence type="ECO:0000313" key="2">
    <source>
        <dbReference type="EMBL" id="KAF2182447.1"/>
    </source>
</evidence>
<proteinExistence type="predicted"/>
<dbReference type="InterPro" id="IPR010730">
    <property type="entry name" value="HET"/>
</dbReference>
<accession>A0A6A6DS46</accession>
<dbReference type="Pfam" id="PF06985">
    <property type="entry name" value="HET"/>
    <property type="match status" value="1"/>
</dbReference>
<dbReference type="Pfam" id="PF23397">
    <property type="entry name" value="DUF7104"/>
    <property type="match status" value="9"/>
</dbReference>
<organism evidence="2 3">
    <name type="scientific">Zopfia rhizophila CBS 207.26</name>
    <dbReference type="NCBI Taxonomy" id="1314779"/>
    <lineage>
        <taxon>Eukaryota</taxon>
        <taxon>Fungi</taxon>
        <taxon>Dikarya</taxon>
        <taxon>Ascomycota</taxon>
        <taxon>Pezizomycotina</taxon>
        <taxon>Dothideomycetes</taxon>
        <taxon>Dothideomycetes incertae sedis</taxon>
        <taxon>Zopfiaceae</taxon>
        <taxon>Zopfia</taxon>
    </lineage>
</organism>
<dbReference type="InterPro" id="IPR055530">
    <property type="entry name" value="DUF7104"/>
</dbReference>
<dbReference type="InterPro" id="IPR052895">
    <property type="entry name" value="HetReg/Transcr_Mod"/>
</dbReference>
<reference evidence="2" key="1">
    <citation type="journal article" date="2020" name="Stud. Mycol.">
        <title>101 Dothideomycetes genomes: a test case for predicting lifestyles and emergence of pathogens.</title>
        <authorList>
            <person name="Haridas S."/>
            <person name="Albert R."/>
            <person name="Binder M."/>
            <person name="Bloem J."/>
            <person name="Labutti K."/>
            <person name="Salamov A."/>
            <person name="Andreopoulos B."/>
            <person name="Baker S."/>
            <person name="Barry K."/>
            <person name="Bills G."/>
            <person name="Bluhm B."/>
            <person name="Cannon C."/>
            <person name="Castanera R."/>
            <person name="Culley D."/>
            <person name="Daum C."/>
            <person name="Ezra D."/>
            <person name="Gonzalez J."/>
            <person name="Henrissat B."/>
            <person name="Kuo A."/>
            <person name="Liang C."/>
            <person name="Lipzen A."/>
            <person name="Lutzoni F."/>
            <person name="Magnuson J."/>
            <person name="Mondo S."/>
            <person name="Nolan M."/>
            <person name="Ohm R."/>
            <person name="Pangilinan J."/>
            <person name="Park H.-J."/>
            <person name="Ramirez L."/>
            <person name="Alfaro M."/>
            <person name="Sun H."/>
            <person name="Tritt A."/>
            <person name="Yoshinaga Y."/>
            <person name="Zwiers L.-H."/>
            <person name="Turgeon B."/>
            <person name="Goodwin S."/>
            <person name="Spatafora J."/>
            <person name="Crous P."/>
            <person name="Grigoriev I."/>
        </authorList>
    </citation>
    <scope>NUCLEOTIDE SEQUENCE</scope>
    <source>
        <strain evidence="2">CBS 207.26</strain>
    </source>
</reference>
<dbReference type="OrthoDB" id="194358at2759"/>
<dbReference type="Gene3D" id="1.20.5.340">
    <property type="match status" value="5"/>
</dbReference>
<dbReference type="PANTHER" id="PTHR24148">
    <property type="entry name" value="ANKYRIN REPEAT DOMAIN-CONTAINING PROTEIN 39 HOMOLOG-RELATED"/>
    <property type="match status" value="1"/>
</dbReference>
<dbReference type="PANTHER" id="PTHR24148:SF78">
    <property type="entry name" value="HETEROKARYON INCOMPATIBILITY DOMAIN-CONTAINING PROTEIN"/>
    <property type="match status" value="1"/>
</dbReference>
<gene>
    <name evidence="2" type="ORF">K469DRAFT_740322</name>
</gene>
<protein>
    <submittedName>
        <fullName evidence="2">HET-domain-containing protein</fullName>
    </submittedName>
</protein>
<dbReference type="EMBL" id="ML994648">
    <property type="protein sequence ID" value="KAF2182447.1"/>
    <property type="molecule type" value="Genomic_DNA"/>
</dbReference>
<dbReference type="Proteomes" id="UP000800200">
    <property type="component" value="Unassembled WGS sequence"/>
</dbReference>
<keyword evidence="3" id="KW-1185">Reference proteome</keyword>
<evidence type="ECO:0000313" key="3">
    <source>
        <dbReference type="Proteomes" id="UP000800200"/>
    </source>
</evidence>
<name>A0A6A6DS46_9PEZI</name>
<feature type="domain" description="Heterokaryon incompatibility" evidence="1">
    <location>
        <begin position="46"/>
        <end position="206"/>
    </location>
</feature>
<evidence type="ECO:0000259" key="1">
    <source>
        <dbReference type="Pfam" id="PF06985"/>
    </source>
</evidence>
<dbReference type="AlphaFoldDB" id="A0A6A6DS46"/>
<sequence length="678" mass="75921">MDVFKYEPIDLDGPTFRLLRLLKGREFGIECELFQAWIHRDRAIPYEALSYTWGGTEMTERVKINGKSLGVTENLYLALQHLRPRDRDRILWVDAICIDQGNEKERGHQVQQMRNIYAQADQVIVWLGSATYATNVLMDSLKQLQEESTKHACTDWKPTSKRWMDLWLAVQPILKGQHLGLVTQQRAGMELLLERPWFKRIWILQEVANAKTAIVCSGAKSVSARVFALTPFLVGTKPDSYCQAVLDIMPGPSKKYSCKASDPRDMIYALLGISSDGRDINNLRADYMKTPQQVVHDSTSFLFGLSDFPYHTIPEFLRNFTSLNTKALARVIKSYNTNNVATFLVRRGDKVNVTEEVVKAAAQNIESGREVMALLLQRRGYENTESGREVVRAAAQSDKEVMVILLKLQGGKVKITEKVAKAAAGNIESGREVMALLLKQRGDKVKVTKEVVKAAAGNRRRGKEVMALLLEQRGDEVKVTEEVVRAAAGNLWSGKEVMALLLKQRIEGFKITQGLVTEEMVKAAAGNTRRNEVMALLLKQRIEAILLKQRGDEVEITEEVVKAAAGNIESGKELMALLLEQRGDEIKVTEEVVKAAARNWSSGKDVIALLLEQRGDEVKVTKEVVKAAVRTWSSGKEVIALLLKQAAVGNTGKRKRSIYIELLLKQRGDEIKVIGEVV</sequence>